<sequence length="333" mass="34978">MMLSTISHSMAPTVTSRDPPAHIMTTAITSRDPPVHIMTTATTTQLPISTPRHPALSQRPSLRLDTHQVRTFGKGSSLRLDTLSAVSPTARNTFSNAYAPPASAAPATGRPSKLRLSIDSSCNAPSSASTPDSASTLSSALTSASTATSTDSAAIIIPYKQPHNVRSILSNGPTPRKMASSQPLFPAEKRVSFRTPLEEDIKTVKYTLAHSDIDSSVSTISSLTTTSSEESETATTLAINAKSASTASPTLSIPSSSSSSSFASLQTSPRPKGPRTGDKRDSSESDSDSCPETPVAGRRKRRRDWRWTLGPLPSDGSTSTSASTSEATSEDST</sequence>
<evidence type="ECO:0000313" key="3">
    <source>
        <dbReference type="Proteomes" id="UP000756921"/>
    </source>
</evidence>
<gene>
    <name evidence="2" type="ORF">PMIN01_03376</name>
</gene>
<feature type="region of interest" description="Disordered" evidence="1">
    <location>
        <begin position="241"/>
        <end position="333"/>
    </location>
</feature>
<comment type="caution">
    <text evidence="2">The sequence shown here is derived from an EMBL/GenBank/DDBJ whole genome shotgun (WGS) entry which is preliminary data.</text>
</comment>
<name>A0A9P6GMF5_9PLEO</name>
<feature type="compositionally biased region" description="Low complexity" evidence="1">
    <location>
        <begin position="97"/>
        <end position="107"/>
    </location>
</feature>
<evidence type="ECO:0000256" key="1">
    <source>
        <dbReference type="SAM" id="MobiDB-lite"/>
    </source>
</evidence>
<feature type="region of interest" description="Disordered" evidence="1">
    <location>
        <begin position="94"/>
        <end position="136"/>
    </location>
</feature>
<feature type="compositionally biased region" description="Low complexity" evidence="1">
    <location>
        <begin position="314"/>
        <end position="327"/>
    </location>
</feature>
<feature type="compositionally biased region" description="Low complexity" evidence="1">
    <location>
        <begin position="124"/>
        <end position="136"/>
    </location>
</feature>
<dbReference type="AlphaFoldDB" id="A0A9P6GMF5"/>
<organism evidence="2 3">
    <name type="scientific">Paraphaeosphaeria minitans</name>
    <dbReference type="NCBI Taxonomy" id="565426"/>
    <lineage>
        <taxon>Eukaryota</taxon>
        <taxon>Fungi</taxon>
        <taxon>Dikarya</taxon>
        <taxon>Ascomycota</taxon>
        <taxon>Pezizomycotina</taxon>
        <taxon>Dothideomycetes</taxon>
        <taxon>Pleosporomycetidae</taxon>
        <taxon>Pleosporales</taxon>
        <taxon>Massarineae</taxon>
        <taxon>Didymosphaeriaceae</taxon>
        <taxon>Paraphaeosphaeria</taxon>
    </lineage>
</organism>
<protein>
    <submittedName>
        <fullName evidence="2">Uncharacterized protein</fullName>
    </submittedName>
</protein>
<reference evidence="2" key="1">
    <citation type="journal article" date="2020" name="Mol. Plant Microbe Interact.">
        <title>Genome Sequence of the Biocontrol Agent Coniothyrium minitans strain Conio (IMI 134523).</title>
        <authorList>
            <person name="Patel D."/>
            <person name="Shittu T.A."/>
            <person name="Baroncelli R."/>
            <person name="Muthumeenakshi S."/>
            <person name="Osborne T.H."/>
            <person name="Janganan T.K."/>
            <person name="Sreenivasaprasad S."/>
        </authorList>
    </citation>
    <scope>NUCLEOTIDE SEQUENCE</scope>
    <source>
        <strain evidence="2">Conio</strain>
    </source>
</reference>
<keyword evidence="3" id="KW-1185">Reference proteome</keyword>
<dbReference type="OrthoDB" id="5206740at2759"/>
<dbReference type="Proteomes" id="UP000756921">
    <property type="component" value="Unassembled WGS sequence"/>
</dbReference>
<accession>A0A9P6GMF5</accession>
<proteinExistence type="predicted"/>
<feature type="compositionally biased region" description="Low complexity" evidence="1">
    <location>
        <begin position="241"/>
        <end position="269"/>
    </location>
</feature>
<evidence type="ECO:0000313" key="2">
    <source>
        <dbReference type="EMBL" id="KAF9738093.1"/>
    </source>
</evidence>
<dbReference type="EMBL" id="WJXW01000003">
    <property type="protein sequence ID" value="KAF9738093.1"/>
    <property type="molecule type" value="Genomic_DNA"/>
</dbReference>